<keyword evidence="5 7" id="KW-0975">Bacterial flagellum</keyword>
<comment type="subcellular location">
    <subcellularLocation>
        <location evidence="7">Cell membrane</location>
    </subcellularLocation>
    <subcellularLocation>
        <location evidence="7">Bacterial flagellum basal body</location>
    </subcellularLocation>
</comment>
<dbReference type="AlphaFoldDB" id="A0A7V8K6A8"/>
<sequence length="139" mass="14458">MIPLLAAAAQSVATAARPVAQQSAAHAPATPGLFGAFLALLLVLGLILGLAWLLRRLPGGLRTAEGLRVVGSLPLGAKERLVVVEVGGRQLLLGVTSAGISLLHDLPEPLPPAEPPRLPNLKDLPNFAQLLSQRLRKDA</sequence>
<evidence type="ECO:0000313" key="8">
    <source>
        <dbReference type="EMBL" id="KAF1685613.1"/>
    </source>
</evidence>
<evidence type="ECO:0000256" key="3">
    <source>
        <dbReference type="ARBA" id="ARBA00022989"/>
    </source>
</evidence>
<dbReference type="InterPro" id="IPR052205">
    <property type="entry name" value="FliO/MopB"/>
</dbReference>
<name>A0A7V8K6A8_9GAMM</name>
<dbReference type="Pfam" id="PF04347">
    <property type="entry name" value="FliO"/>
    <property type="match status" value="1"/>
</dbReference>
<gene>
    <name evidence="8" type="primary">fliO</name>
    <name evidence="8" type="ORF">B1992_11655</name>
</gene>
<dbReference type="PANTHER" id="PTHR38766:SF1">
    <property type="entry name" value="FLAGELLAR PROTEIN FLIO"/>
    <property type="match status" value="1"/>
</dbReference>
<dbReference type="InterPro" id="IPR022781">
    <property type="entry name" value="Flagellar_biosynth_FliO"/>
</dbReference>
<dbReference type="Proteomes" id="UP000462066">
    <property type="component" value="Unassembled WGS sequence"/>
</dbReference>
<evidence type="ECO:0000313" key="9">
    <source>
        <dbReference type="Proteomes" id="UP000462066"/>
    </source>
</evidence>
<reference evidence="8 9" key="1">
    <citation type="submission" date="2017-10" db="EMBL/GenBank/DDBJ databases">
        <title>Whole genome sequencing of Pseudoxanthomonas broegbernensis DSM 12573(T).</title>
        <authorList>
            <person name="Kumar S."/>
            <person name="Bansal K."/>
            <person name="Kaur A."/>
            <person name="Patil P."/>
            <person name="Sharma S."/>
            <person name="Patil P.B."/>
        </authorList>
    </citation>
    <scope>NUCLEOTIDE SEQUENCE [LARGE SCALE GENOMIC DNA]</scope>
    <source>
        <strain evidence="8 9">DSM 12573</strain>
    </source>
</reference>
<dbReference type="GO" id="GO:0009425">
    <property type="term" value="C:bacterial-type flagellum basal body"/>
    <property type="evidence" value="ECO:0007669"/>
    <property type="project" value="UniProtKB-SubCell"/>
</dbReference>
<dbReference type="GO" id="GO:0044781">
    <property type="term" value="P:bacterial-type flagellum organization"/>
    <property type="evidence" value="ECO:0007669"/>
    <property type="project" value="UniProtKB-UniRule"/>
</dbReference>
<evidence type="ECO:0000256" key="5">
    <source>
        <dbReference type="ARBA" id="ARBA00023143"/>
    </source>
</evidence>
<evidence type="ECO:0000256" key="2">
    <source>
        <dbReference type="ARBA" id="ARBA00022692"/>
    </source>
</evidence>
<dbReference type="EMBL" id="MWIP01000012">
    <property type="protein sequence ID" value="KAF1685613.1"/>
    <property type="molecule type" value="Genomic_DNA"/>
</dbReference>
<keyword evidence="1 7" id="KW-1003">Cell membrane</keyword>
<keyword evidence="4 7" id="KW-0472">Membrane</keyword>
<dbReference type="RefSeq" id="WP_162311670.1">
    <property type="nucleotide sequence ID" value="NZ_JACHGU010000006.1"/>
</dbReference>
<dbReference type="GO" id="GO:0005886">
    <property type="term" value="C:plasma membrane"/>
    <property type="evidence" value="ECO:0007669"/>
    <property type="project" value="UniProtKB-SubCell"/>
</dbReference>
<keyword evidence="8" id="KW-0969">Cilium</keyword>
<accession>A0A7V8K6A8</accession>
<evidence type="ECO:0000256" key="1">
    <source>
        <dbReference type="ARBA" id="ARBA00022475"/>
    </source>
</evidence>
<keyword evidence="3 7" id="KW-1133">Transmembrane helix</keyword>
<keyword evidence="8" id="KW-0966">Cell projection</keyword>
<keyword evidence="2 7" id="KW-0812">Transmembrane</keyword>
<comment type="similarity">
    <text evidence="6 7">Belongs to the FliO/MopB family.</text>
</comment>
<evidence type="ECO:0000256" key="6">
    <source>
        <dbReference type="ARBA" id="ARBA00037937"/>
    </source>
</evidence>
<dbReference type="PANTHER" id="PTHR38766">
    <property type="entry name" value="FLAGELLAR PROTEIN FLIO"/>
    <property type="match status" value="1"/>
</dbReference>
<feature type="transmembrane region" description="Helical" evidence="7">
    <location>
        <begin position="34"/>
        <end position="54"/>
    </location>
</feature>
<organism evidence="8 9">
    <name type="scientific">Pseudoxanthomonas broegbernensis</name>
    <dbReference type="NCBI Taxonomy" id="83619"/>
    <lineage>
        <taxon>Bacteria</taxon>
        <taxon>Pseudomonadati</taxon>
        <taxon>Pseudomonadota</taxon>
        <taxon>Gammaproteobacteria</taxon>
        <taxon>Lysobacterales</taxon>
        <taxon>Lysobacteraceae</taxon>
        <taxon>Pseudoxanthomonas</taxon>
    </lineage>
</organism>
<evidence type="ECO:0000256" key="4">
    <source>
        <dbReference type="ARBA" id="ARBA00023136"/>
    </source>
</evidence>
<keyword evidence="9" id="KW-1185">Reference proteome</keyword>
<keyword evidence="8" id="KW-0282">Flagellum</keyword>
<dbReference type="NCBIfam" id="TIGR03500">
    <property type="entry name" value="FliO_TIGR"/>
    <property type="match status" value="1"/>
</dbReference>
<protein>
    <recommendedName>
        <fullName evidence="7">Flagellar protein</fullName>
    </recommendedName>
</protein>
<evidence type="ECO:0000256" key="7">
    <source>
        <dbReference type="RuleBase" id="RU362064"/>
    </source>
</evidence>
<proteinExistence type="inferred from homology"/>
<comment type="caution">
    <text evidence="8">The sequence shown here is derived from an EMBL/GenBank/DDBJ whole genome shotgun (WGS) entry which is preliminary data.</text>
</comment>